<evidence type="ECO:0000259" key="1">
    <source>
        <dbReference type="PROSITE" id="PS51186"/>
    </source>
</evidence>
<evidence type="ECO:0000313" key="3">
    <source>
        <dbReference type="Proteomes" id="UP000198767"/>
    </source>
</evidence>
<dbReference type="EMBL" id="FMWG01000001">
    <property type="protein sequence ID" value="SCZ50853.1"/>
    <property type="molecule type" value="Genomic_DNA"/>
</dbReference>
<proteinExistence type="predicted"/>
<dbReference type="Gene3D" id="3.40.630.30">
    <property type="match status" value="1"/>
</dbReference>
<sequence>MKAQVILRAAAPLDAGRLGEILYRFQQDTPWMPKLYAEVEAISFCGTMIDRGWVTVAIVDGVIAGFLARDHDEVCALYLAVECRGQGIGARLLVAAQEASPAGLRLAAFVANHGARQFYVRHGFCELTTGDGSGNEEGLPDIKMQWQPQQQEVA</sequence>
<protein>
    <submittedName>
        <fullName evidence="2">Acetyltransferase (GNAT) domain-containing protein</fullName>
    </submittedName>
</protein>
<accession>A0A1G5PN16</accession>
<dbReference type="SUPFAM" id="SSF55729">
    <property type="entry name" value="Acyl-CoA N-acyltransferases (Nat)"/>
    <property type="match status" value="1"/>
</dbReference>
<reference evidence="2 3" key="1">
    <citation type="submission" date="2016-10" db="EMBL/GenBank/DDBJ databases">
        <authorList>
            <person name="de Groot N.N."/>
        </authorList>
    </citation>
    <scope>NUCLEOTIDE SEQUENCE [LARGE SCALE GENOMIC DNA]</scope>
    <source>
        <strain evidence="2 3">U95</strain>
    </source>
</reference>
<gene>
    <name evidence="2" type="ORF">SAMN04488118_101368</name>
</gene>
<organism evidence="2 3">
    <name type="scientific">Epibacterium ulvae</name>
    <dbReference type="NCBI Taxonomy" id="1156985"/>
    <lineage>
        <taxon>Bacteria</taxon>
        <taxon>Pseudomonadati</taxon>
        <taxon>Pseudomonadota</taxon>
        <taxon>Alphaproteobacteria</taxon>
        <taxon>Rhodobacterales</taxon>
        <taxon>Roseobacteraceae</taxon>
        <taxon>Epibacterium</taxon>
    </lineage>
</organism>
<keyword evidence="3" id="KW-1185">Reference proteome</keyword>
<name>A0A1G5PN16_9RHOB</name>
<dbReference type="RefSeq" id="WP_232716329.1">
    <property type="nucleotide sequence ID" value="NZ_FMWG01000001.1"/>
</dbReference>
<keyword evidence="2" id="KW-0808">Transferase</keyword>
<dbReference type="Pfam" id="PF13508">
    <property type="entry name" value="Acetyltransf_7"/>
    <property type="match status" value="1"/>
</dbReference>
<evidence type="ECO:0000313" key="2">
    <source>
        <dbReference type="EMBL" id="SCZ50853.1"/>
    </source>
</evidence>
<dbReference type="InterPro" id="IPR016181">
    <property type="entry name" value="Acyl_CoA_acyltransferase"/>
</dbReference>
<dbReference type="STRING" id="1156985.SAMN04488118_101368"/>
<dbReference type="PROSITE" id="PS51186">
    <property type="entry name" value="GNAT"/>
    <property type="match status" value="1"/>
</dbReference>
<dbReference type="InterPro" id="IPR000182">
    <property type="entry name" value="GNAT_dom"/>
</dbReference>
<dbReference type="GO" id="GO:0016747">
    <property type="term" value="F:acyltransferase activity, transferring groups other than amino-acyl groups"/>
    <property type="evidence" value="ECO:0007669"/>
    <property type="project" value="InterPro"/>
</dbReference>
<dbReference type="CDD" id="cd04301">
    <property type="entry name" value="NAT_SF"/>
    <property type="match status" value="1"/>
</dbReference>
<feature type="domain" description="N-acetyltransferase" evidence="1">
    <location>
        <begin position="5"/>
        <end position="142"/>
    </location>
</feature>
<dbReference type="Proteomes" id="UP000198767">
    <property type="component" value="Unassembled WGS sequence"/>
</dbReference>
<dbReference type="AlphaFoldDB" id="A0A1G5PN16"/>